<accession>A0ABR1J2S8</accession>
<dbReference type="EMBL" id="JBANRG010000040">
    <property type="protein sequence ID" value="KAK7447665.1"/>
    <property type="molecule type" value="Genomic_DNA"/>
</dbReference>
<proteinExistence type="predicted"/>
<feature type="domain" description="Beta-mannosidase-like galactose-binding" evidence="3">
    <location>
        <begin position="45"/>
        <end position="169"/>
    </location>
</feature>
<dbReference type="InterPro" id="IPR050887">
    <property type="entry name" value="Beta-mannosidase_GH2"/>
</dbReference>
<keyword evidence="1" id="KW-0378">Hydrolase</keyword>
<keyword evidence="5" id="KW-1185">Reference proteome</keyword>
<evidence type="ECO:0000259" key="3">
    <source>
        <dbReference type="Pfam" id="PF22666"/>
    </source>
</evidence>
<dbReference type="Gene3D" id="2.60.120.260">
    <property type="entry name" value="Galactose-binding domain-like"/>
    <property type="match status" value="1"/>
</dbReference>
<organism evidence="4 5">
    <name type="scientific">Marasmiellus scandens</name>
    <dbReference type="NCBI Taxonomy" id="2682957"/>
    <lineage>
        <taxon>Eukaryota</taxon>
        <taxon>Fungi</taxon>
        <taxon>Dikarya</taxon>
        <taxon>Basidiomycota</taxon>
        <taxon>Agaricomycotina</taxon>
        <taxon>Agaricomycetes</taxon>
        <taxon>Agaricomycetidae</taxon>
        <taxon>Agaricales</taxon>
        <taxon>Marasmiineae</taxon>
        <taxon>Omphalotaceae</taxon>
        <taxon>Marasmiellus</taxon>
    </lineage>
</organism>
<dbReference type="PANTHER" id="PTHR43730:SF1">
    <property type="entry name" value="BETA-MANNOSIDASE"/>
    <property type="match status" value="1"/>
</dbReference>
<dbReference type="InterPro" id="IPR008979">
    <property type="entry name" value="Galactose-bd-like_sf"/>
</dbReference>
<comment type="caution">
    <text evidence="4">The sequence shown here is derived from an EMBL/GenBank/DDBJ whole genome shotgun (WGS) entry which is preliminary data.</text>
</comment>
<evidence type="ECO:0000256" key="1">
    <source>
        <dbReference type="ARBA" id="ARBA00022801"/>
    </source>
</evidence>
<keyword evidence="2" id="KW-0326">Glycosidase</keyword>
<dbReference type="Pfam" id="PF22666">
    <property type="entry name" value="Glyco_hydro_2_N2"/>
    <property type="match status" value="1"/>
</dbReference>
<dbReference type="PANTHER" id="PTHR43730">
    <property type="entry name" value="BETA-MANNOSIDASE"/>
    <property type="match status" value="1"/>
</dbReference>
<evidence type="ECO:0000256" key="2">
    <source>
        <dbReference type="ARBA" id="ARBA00023295"/>
    </source>
</evidence>
<protein>
    <recommendedName>
        <fullName evidence="3">Beta-mannosidase-like galactose-binding domain-containing protein</fullName>
    </recommendedName>
</protein>
<evidence type="ECO:0000313" key="4">
    <source>
        <dbReference type="EMBL" id="KAK7447665.1"/>
    </source>
</evidence>
<gene>
    <name evidence="4" type="ORF">VKT23_013921</name>
</gene>
<reference evidence="4 5" key="1">
    <citation type="submission" date="2024-01" db="EMBL/GenBank/DDBJ databases">
        <title>A draft genome for the cacao thread blight pathogen Marasmiellus scandens.</title>
        <authorList>
            <person name="Baruah I.K."/>
            <person name="Leung J."/>
            <person name="Bukari Y."/>
            <person name="Amoako-Attah I."/>
            <person name="Meinhardt L.W."/>
            <person name="Bailey B.A."/>
            <person name="Cohen S.P."/>
        </authorList>
    </citation>
    <scope>NUCLEOTIDE SEQUENCE [LARGE SCALE GENOMIC DNA]</scope>
    <source>
        <strain evidence="4 5">GH-19</strain>
    </source>
</reference>
<dbReference type="SUPFAM" id="SSF49785">
    <property type="entry name" value="Galactose-binding domain-like"/>
    <property type="match status" value="1"/>
</dbReference>
<sequence length="185" mass="21093">MALKTMYCTTLDSGWKWKQRDTSITDITKELQLPHGTYKIDAETATKRSWLPVRTTPSEIHVELLKAGLIPDPHVGFNEHKFQCELSIFLLEYTTLDVTTGIGQVGWLYTCPLLDIDSTRKLAVLKFQGLDRLCDIYINGHLVRSVDNMFQTHALCIPKDVLKPSNNLLLLHPLQNWPRYRGGDG</sequence>
<evidence type="ECO:0000313" key="5">
    <source>
        <dbReference type="Proteomes" id="UP001498398"/>
    </source>
</evidence>
<name>A0ABR1J2S8_9AGAR</name>
<dbReference type="Proteomes" id="UP001498398">
    <property type="component" value="Unassembled WGS sequence"/>
</dbReference>
<dbReference type="InterPro" id="IPR054593">
    <property type="entry name" value="Beta-mannosidase-like_N2"/>
</dbReference>